<reference evidence="1 2" key="1">
    <citation type="submission" date="2015-01" db="EMBL/GenBank/DDBJ databases">
        <title>Evolution of Trichinella species and genotypes.</title>
        <authorList>
            <person name="Korhonen P.K."/>
            <person name="Edoardo P."/>
            <person name="Giuseppe L.R."/>
            <person name="Gasser R.B."/>
        </authorList>
    </citation>
    <scope>NUCLEOTIDE SEQUENCE [LARGE SCALE GENOMIC DNA]</scope>
    <source>
        <strain evidence="1">ISS37</strain>
    </source>
</reference>
<keyword evidence="2" id="KW-1185">Reference proteome</keyword>
<gene>
    <name evidence="1" type="ORF">T07_1576</name>
</gene>
<comment type="caution">
    <text evidence="1">The sequence shown here is derived from an EMBL/GenBank/DDBJ whole genome shotgun (WGS) entry which is preliminary data.</text>
</comment>
<sequence>MFIFESCHMQVIASGETLPLWTNYSPPLSILDRLKHEQSIFGYFSRITVRRQLCCLMEKYVPPLCYPSRSEIGHQVIERSIFISSSLSIVRRRSVKMLKEGSSIMNCIFSFHSSSDVELELNCSWSSGMVYYHHVMDSVLKREIDTASVSIKCEEENEEKAQCQCCRSRSFSEARLESLSTGGRRQTIKANRPKRKNITACRKKHTIKSSISHGRFSDYSDDIRTVSAVDNELQIGRGQGFYSGLFDLEALGGLDESVLFLPSKLTFFSSILTSDLFGVCCALSLHQPPDRLQLISKYLINRMDLCGISDSKCKQRLQKRHSRLDNISNRLCPLVLFSSARFWLRKLRQLCQIKYLVYTDIMHGVPSLKLIIICHFARISEAFCTIYHKPTNLIKVDRVVIIFQLLSAIAPMQRQRGTV</sequence>
<accession>A0A0V0SMU4</accession>
<evidence type="ECO:0000313" key="1">
    <source>
        <dbReference type="EMBL" id="KRX28001.1"/>
    </source>
</evidence>
<dbReference type="EMBL" id="JYDL01000001">
    <property type="protein sequence ID" value="KRX28001.1"/>
    <property type="molecule type" value="Genomic_DNA"/>
</dbReference>
<evidence type="ECO:0000313" key="2">
    <source>
        <dbReference type="Proteomes" id="UP000054630"/>
    </source>
</evidence>
<proteinExistence type="predicted"/>
<name>A0A0V0SMU4_9BILA</name>
<dbReference type="AlphaFoldDB" id="A0A0V0SMU4"/>
<organism evidence="1 2">
    <name type="scientific">Trichinella nelsoni</name>
    <dbReference type="NCBI Taxonomy" id="6336"/>
    <lineage>
        <taxon>Eukaryota</taxon>
        <taxon>Metazoa</taxon>
        <taxon>Ecdysozoa</taxon>
        <taxon>Nematoda</taxon>
        <taxon>Enoplea</taxon>
        <taxon>Dorylaimia</taxon>
        <taxon>Trichinellida</taxon>
        <taxon>Trichinellidae</taxon>
        <taxon>Trichinella</taxon>
    </lineage>
</organism>
<protein>
    <submittedName>
        <fullName evidence="1">Uncharacterized protein</fullName>
    </submittedName>
</protein>
<dbReference type="Proteomes" id="UP000054630">
    <property type="component" value="Unassembled WGS sequence"/>
</dbReference>
<dbReference type="OrthoDB" id="10481468at2759"/>